<evidence type="ECO:0000313" key="2">
    <source>
        <dbReference type="EMBL" id="SAM82472.1"/>
    </source>
</evidence>
<name>A0A1K0G4T9_9BASI</name>
<evidence type="ECO:0000313" key="3">
    <source>
        <dbReference type="Proteomes" id="UP000179920"/>
    </source>
</evidence>
<feature type="signal peptide" evidence="1">
    <location>
        <begin position="1"/>
        <end position="23"/>
    </location>
</feature>
<keyword evidence="1" id="KW-0732">Signal</keyword>
<feature type="chain" id="PRO_5009664111" evidence="1">
    <location>
        <begin position="24"/>
        <end position="68"/>
    </location>
</feature>
<gene>
    <name evidence="2" type="ORF">UBRO_04496</name>
</gene>
<sequence length="68" mass="7234">MASFKSLLLALMLALMAAYNASCYILANSAVIWTTGETLEQGTQRLEDLVLRATNNNGAAAAPYGTPR</sequence>
<dbReference type="EMBL" id="LT558123">
    <property type="protein sequence ID" value="SAM82472.1"/>
    <property type="molecule type" value="Genomic_DNA"/>
</dbReference>
<dbReference type="Proteomes" id="UP000179920">
    <property type="component" value="Chromosome VII"/>
</dbReference>
<accession>A0A1K0G4T9</accession>
<dbReference type="AlphaFoldDB" id="A0A1K0G4T9"/>
<evidence type="ECO:0000256" key="1">
    <source>
        <dbReference type="SAM" id="SignalP"/>
    </source>
</evidence>
<protein>
    <submittedName>
        <fullName evidence="2">Uncharacterized protein</fullName>
    </submittedName>
</protein>
<reference evidence="3" key="1">
    <citation type="submission" date="2016-04" db="EMBL/GenBank/DDBJ databases">
        <authorList>
            <person name="Guldener U."/>
            <person name="Guldener U."/>
        </authorList>
    </citation>
    <scope>NUCLEOTIDE SEQUENCE [LARGE SCALE GENOMIC DNA]</scope>
    <source>
        <strain evidence="3">UB2112</strain>
    </source>
</reference>
<proteinExistence type="predicted"/>
<organism evidence="2 3">
    <name type="scientific">Ustilago bromivora</name>
    <dbReference type="NCBI Taxonomy" id="307758"/>
    <lineage>
        <taxon>Eukaryota</taxon>
        <taxon>Fungi</taxon>
        <taxon>Dikarya</taxon>
        <taxon>Basidiomycota</taxon>
        <taxon>Ustilaginomycotina</taxon>
        <taxon>Ustilaginomycetes</taxon>
        <taxon>Ustilaginales</taxon>
        <taxon>Ustilaginaceae</taxon>
        <taxon>Ustilago</taxon>
    </lineage>
</organism>